<dbReference type="EMBL" id="MU004331">
    <property type="protein sequence ID" value="KAF2656864.1"/>
    <property type="molecule type" value="Genomic_DNA"/>
</dbReference>
<proteinExistence type="predicted"/>
<dbReference type="AlphaFoldDB" id="A0A6A6TE09"/>
<reference evidence="1" key="1">
    <citation type="journal article" date="2020" name="Stud. Mycol.">
        <title>101 Dothideomycetes genomes: a test case for predicting lifestyles and emergence of pathogens.</title>
        <authorList>
            <person name="Haridas S."/>
            <person name="Albert R."/>
            <person name="Binder M."/>
            <person name="Bloem J."/>
            <person name="Labutti K."/>
            <person name="Salamov A."/>
            <person name="Andreopoulos B."/>
            <person name="Baker S."/>
            <person name="Barry K."/>
            <person name="Bills G."/>
            <person name="Bluhm B."/>
            <person name="Cannon C."/>
            <person name="Castanera R."/>
            <person name="Culley D."/>
            <person name="Daum C."/>
            <person name="Ezra D."/>
            <person name="Gonzalez J."/>
            <person name="Henrissat B."/>
            <person name="Kuo A."/>
            <person name="Liang C."/>
            <person name="Lipzen A."/>
            <person name="Lutzoni F."/>
            <person name="Magnuson J."/>
            <person name="Mondo S."/>
            <person name="Nolan M."/>
            <person name="Ohm R."/>
            <person name="Pangilinan J."/>
            <person name="Park H.-J."/>
            <person name="Ramirez L."/>
            <person name="Alfaro M."/>
            <person name="Sun H."/>
            <person name="Tritt A."/>
            <person name="Yoshinaga Y."/>
            <person name="Zwiers L.-H."/>
            <person name="Turgeon B."/>
            <person name="Goodwin S."/>
            <person name="Spatafora J."/>
            <person name="Crous P."/>
            <person name="Grigoriev I."/>
        </authorList>
    </citation>
    <scope>NUCLEOTIDE SEQUENCE</scope>
    <source>
        <strain evidence="1">CBS 122681</strain>
    </source>
</reference>
<keyword evidence="2" id="KW-1185">Reference proteome</keyword>
<sequence>MNVAKLNRESGPPSLISIFDSCPHRAQAIEHQPVACTRVYLIAFWRIEPCGSLYAQRVLLHPPPRPSCTPDPSRAPCLHHGAARRSVYILAASLVRPSRLCPRSWPACMRSASLRWHLRDIHSSLKSARRATRHWLGPRLASSAQHETRRELTWTFRVSPRHPRVRNSTLSVTLCRAICSWFLGSSSNNPPQLHGHRGCGTDPDLGSTSLNNNSEQHPRACIFWKISRSSYFDCSSTPLAPIHDELTILGDVFLKFLRLSALSFGTRRRGNYRLSGLSQAVFSWSHRACYGVCFVTASAFTGPDLMRSGYRMPLGITA</sequence>
<protein>
    <submittedName>
        <fullName evidence="1">Uncharacterized protein</fullName>
    </submittedName>
</protein>
<evidence type="ECO:0000313" key="1">
    <source>
        <dbReference type="EMBL" id="KAF2656864.1"/>
    </source>
</evidence>
<name>A0A6A6TE09_9PLEO</name>
<organism evidence="1 2">
    <name type="scientific">Lophiostoma macrostomum CBS 122681</name>
    <dbReference type="NCBI Taxonomy" id="1314788"/>
    <lineage>
        <taxon>Eukaryota</taxon>
        <taxon>Fungi</taxon>
        <taxon>Dikarya</taxon>
        <taxon>Ascomycota</taxon>
        <taxon>Pezizomycotina</taxon>
        <taxon>Dothideomycetes</taxon>
        <taxon>Pleosporomycetidae</taxon>
        <taxon>Pleosporales</taxon>
        <taxon>Lophiostomataceae</taxon>
        <taxon>Lophiostoma</taxon>
    </lineage>
</organism>
<gene>
    <name evidence="1" type="ORF">K491DRAFT_352798</name>
</gene>
<dbReference type="Proteomes" id="UP000799324">
    <property type="component" value="Unassembled WGS sequence"/>
</dbReference>
<accession>A0A6A6TE09</accession>
<evidence type="ECO:0000313" key="2">
    <source>
        <dbReference type="Proteomes" id="UP000799324"/>
    </source>
</evidence>